<feature type="non-terminal residue" evidence="5">
    <location>
        <position position="220"/>
    </location>
</feature>
<gene>
    <name evidence="5" type="ORF">BLA29_011012</name>
</gene>
<evidence type="ECO:0000313" key="5">
    <source>
        <dbReference type="EMBL" id="OTF81874.1"/>
    </source>
</evidence>
<keyword evidence="6" id="KW-1185">Reference proteome</keyword>
<dbReference type="EMBL" id="MUJZ01011354">
    <property type="protein sequence ID" value="OTF81874.1"/>
    <property type="molecule type" value="Genomic_DNA"/>
</dbReference>
<keyword evidence="2" id="KW-0863">Zinc-finger</keyword>
<evidence type="ECO:0000256" key="3">
    <source>
        <dbReference type="ARBA" id="ARBA00022833"/>
    </source>
</evidence>
<dbReference type="Proteomes" id="UP000194236">
    <property type="component" value="Unassembled WGS sequence"/>
</dbReference>
<protein>
    <recommendedName>
        <fullName evidence="4">FLYWCH-type domain-containing protein</fullName>
    </recommendedName>
</protein>
<dbReference type="OrthoDB" id="6159439at2759"/>
<organism evidence="5 6">
    <name type="scientific">Euroglyphus maynei</name>
    <name type="common">Mayne's house dust mite</name>
    <dbReference type="NCBI Taxonomy" id="6958"/>
    <lineage>
        <taxon>Eukaryota</taxon>
        <taxon>Metazoa</taxon>
        <taxon>Ecdysozoa</taxon>
        <taxon>Arthropoda</taxon>
        <taxon>Chelicerata</taxon>
        <taxon>Arachnida</taxon>
        <taxon>Acari</taxon>
        <taxon>Acariformes</taxon>
        <taxon>Sarcoptiformes</taxon>
        <taxon>Astigmata</taxon>
        <taxon>Psoroptidia</taxon>
        <taxon>Analgoidea</taxon>
        <taxon>Pyroglyphidae</taxon>
        <taxon>Pyroglyphinae</taxon>
        <taxon>Euroglyphus</taxon>
    </lineage>
</organism>
<feature type="domain" description="FLYWCH-type" evidence="4">
    <location>
        <begin position="7"/>
        <end position="64"/>
    </location>
</feature>
<name>A0A1Y3BPB7_EURMA</name>
<dbReference type="InterPro" id="IPR007588">
    <property type="entry name" value="Znf_FLYWCH"/>
</dbReference>
<dbReference type="Pfam" id="PF04500">
    <property type="entry name" value="FLYWCH"/>
    <property type="match status" value="1"/>
</dbReference>
<proteinExistence type="predicted"/>
<reference evidence="5 6" key="1">
    <citation type="submission" date="2017-03" db="EMBL/GenBank/DDBJ databases">
        <title>Genome Survey of Euroglyphus maynei.</title>
        <authorList>
            <person name="Arlian L.G."/>
            <person name="Morgan M.S."/>
            <person name="Rider S.D."/>
        </authorList>
    </citation>
    <scope>NUCLEOTIDE SEQUENCE [LARGE SCALE GENOMIC DNA]</scope>
    <source>
        <strain evidence="5">Arlian Lab</strain>
        <tissue evidence="5">Whole body</tissue>
    </source>
</reference>
<keyword evidence="3" id="KW-0862">Zinc</keyword>
<evidence type="ECO:0000313" key="6">
    <source>
        <dbReference type="Proteomes" id="UP000194236"/>
    </source>
</evidence>
<comment type="caution">
    <text evidence="5">The sequence shown here is derived from an EMBL/GenBank/DDBJ whole genome shotgun (WGS) entry which is preliminary data.</text>
</comment>
<sequence>MAEEVYFVESQRGGVHLLADGYHYRYDRKLSDGITQSFRCTEKLCRGRMFKNGDDLKLKHKHDHNPDMIEMNVRRAMIAIKERARTTNELAETIIEQQRATLPAEVNERLPQDAQLIRTIDRLRSSNNNNNKSNNGDQYLTEIVTLPESVNYICVDAGQQQQQITDLNGLPVEQHFVCEFSSDEQNQMTEKKRRKLELQKIIEMNRQANENNRLRRSRFS</sequence>
<evidence type="ECO:0000259" key="4">
    <source>
        <dbReference type="Pfam" id="PF04500"/>
    </source>
</evidence>
<evidence type="ECO:0000256" key="2">
    <source>
        <dbReference type="ARBA" id="ARBA00022771"/>
    </source>
</evidence>
<keyword evidence="1" id="KW-0479">Metal-binding</keyword>
<dbReference type="GO" id="GO:0008270">
    <property type="term" value="F:zinc ion binding"/>
    <property type="evidence" value="ECO:0007669"/>
    <property type="project" value="UniProtKB-KW"/>
</dbReference>
<dbReference type="Gene3D" id="2.20.25.240">
    <property type="match status" value="1"/>
</dbReference>
<dbReference type="AlphaFoldDB" id="A0A1Y3BPB7"/>
<accession>A0A1Y3BPB7</accession>
<evidence type="ECO:0000256" key="1">
    <source>
        <dbReference type="ARBA" id="ARBA00022723"/>
    </source>
</evidence>